<dbReference type="Proteomes" id="UP000481037">
    <property type="component" value="Unassembled WGS sequence"/>
</dbReference>
<dbReference type="PANTHER" id="PTHR33202">
    <property type="entry name" value="ZINC UPTAKE REGULATION PROTEIN"/>
    <property type="match status" value="1"/>
</dbReference>
<comment type="caution">
    <text evidence="2">The sequence shown here is derived from an EMBL/GenBank/DDBJ whole genome shotgun (WGS) entry which is preliminary data.</text>
</comment>
<evidence type="ECO:0000256" key="1">
    <source>
        <dbReference type="PIRSR" id="PIRSR602481-1"/>
    </source>
</evidence>
<keyword evidence="3" id="KW-1185">Reference proteome</keyword>
<evidence type="ECO:0000313" key="3">
    <source>
        <dbReference type="Proteomes" id="UP000481037"/>
    </source>
</evidence>
<feature type="binding site" evidence="1">
    <location>
        <position position="117"/>
    </location>
    <ligand>
        <name>Zn(2+)</name>
        <dbReference type="ChEBI" id="CHEBI:29105"/>
    </ligand>
</feature>
<protein>
    <submittedName>
        <fullName evidence="2">Uncharacterized protein</fullName>
    </submittedName>
</protein>
<reference evidence="2 3" key="1">
    <citation type="submission" date="2019-11" db="EMBL/GenBank/DDBJ databases">
        <title>Novel species isolated from a subtropical stream in China.</title>
        <authorList>
            <person name="Lu H."/>
        </authorList>
    </citation>
    <scope>NUCLEOTIDE SEQUENCE [LARGE SCALE GENOMIC DNA]</scope>
    <source>
        <strain evidence="2 3">FT25W</strain>
    </source>
</reference>
<dbReference type="Gene3D" id="1.10.10.10">
    <property type="entry name" value="Winged helix-like DNA-binding domain superfamily/Winged helix DNA-binding domain"/>
    <property type="match status" value="1"/>
</dbReference>
<comment type="cofactor">
    <cofactor evidence="1">
        <name>Zn(2+)</name>
        <dbReference type="ChEBI" id="CHEBI:29105"/>
    </cofactor>
    <text evidence="1">Binds 1 zinc ion per subunit.</text>
</comment>
<keyword evidence="1" id="KW-0862">Zinc</keyword>
<accession>A0A6L5Q9A7</accession>
<dbReference type="InterPro" id="IPR002481">
    <property type="entry name" value="FUR"/>
</dbReference>
<dbReference type="EMBL" id="WKJM01000001">
    <property type="protein sequence ID" value="MRX06236.1"/>
    <property type="molecule type" value="Genomic_DNA"/>
</dbReference>
<dbReference type="InterPro" id="IPR036388">
    <property type="entry name" value="WH-like_DNA-bd_sf"/>
</dbReference>
<dbReference type="PANTHER" id="PTHR33202:SF7">
    <property type="entry name" value="FERRIC UPTAKE REGULATION PROTEIN"/>
    <property type="match status" value="1"/>
</dbReference>
<name>A0A6L5Q9A7_9BURK</name>
<evidence type="ECO:0000313" key="2">
    <source>
        <dbReference type="EMBL" id="MRX06236.1"/>
    </source>
</evidence>
<dbReference type="GO" id="GO:1900376">
    <property type="term" value="P:regulation of secondary metabolite biosynthetic process"/>
    <property type="evidence" value="ECO:0007669"/>
    <property type="project" value="TreeGrafter"/>
</dbReference>
<keyword evidence="1" id="KW-0479">Metal-binding</keyword>
<dbReference type="GO" id="GO:0000976">
    <property type="term" value="F:transcription cis-regulatory region binding"/>
    <property type="evidence" value="ECO:0007669"/>
    <property type="project" value="TreeGrafter"/>
</dbReference>
<sequence>MQPMLLPCAIPPEWDNDPVGQRVREWMRKTPLRLTIGRMAVVKVLVQAQTPVDAEAVLRGLVGQGSPTSLATVYRILKELEQHALVEREWHHNSLGTRSCYAVKLGPQHKRVCCFQCDVCGRRRKVAEPALATQLAAAAEHEGYNTQQELVVVSRCAACSKN</sequence>
<feature type="binding site" evidence="1">
    <location>
        <position position="156"/>
    </location>
    <ligand>
        <name>Zn(2+)</name>
        <dbReference type="ChEBI" id="CHEBI:29105"/>
    </ligand>
</feature>
<dbReference type="GO" id="GO:0008270">
    <property type="term" value="F:zinc ion binding"/>
    <property type="evidence" value="ECO:0007669"/>
    <property type="project" value="TreeGrafter"/>
</dbReference>
<organism evidence="2 3">
    <name type="scientific">Duganella alba</name>
    <dbReference type="NCBI Taxonomy" id="2666081"/>
    <lineage>
        <taxon>Bacteria</taxon>
        <taxon>Pseudomonadati</taxon>
        <taxon>Pseudomonadota</taxon>
        <taxon>Betaproteobacteria</taxon>
        <taxon>Burkholderiales</taxon>
        <taxon>Oxalobacteraceae</taxon>
        <taxon>Telluria group</taxon>
        <taxon>Duganella</taxon>
    </lineage>
</organism>
<feature type="binding site" evidence="1">
    <location>
        <position position="159"/>
    </location>
    <ligand>
        <name>Zn(2+)</name>
        <dbReference type="ChEBI" id="CHEBI:29105"/>
    </ligand>
</feature>
<dbReference type="GO" id="GO:0045892">
    <property type="term" value="P:negative regulation of DNA-templated transcription"/>
    <property type="evidence" value="ECO:0007669"/>
    <property type="project" value="TreeGrafter"/>
</dbReference>
<dbReference type="GO" id="GO:0003700">
    <property type="term" value="F:DNA-binding transcription factor activity"/>
    <property type="evidence" value="ECO:0007669"/>
    <property type="project" value="InterPro"/>
</dbReference>
<gene>
    <name evidence="2" type="ORF">GJ697_00110</name>
</gene>
<proteinExistence type="predicted"/>
<dbReference type="SUPFAM" id="SSF46785">
    <property type="entry name" value="Winged helix' DNA-binding domain"/>
    <property type="match status" value="1"/>
</dbReference>
<feature type="binding site" evidence="1">
    <location>
        <position position="120"/>
    </location>
    <ligand>
        <name>Zn(2+)</name>
        <dbReference type="ChEBI" id="CHEBI:29105"/>
    </ligand>
</feature>
<dbReference type="InterPro" id="IPR036390">
    <property type="entry name" value="WH_DNA-bd_sf"/>
</dbReference>
<dbReference type="AlphaFoldDB" id="A0A6L5Q9A7"/>
<dbReference type="Pfam" id="PF01475">
    <property type="entry name" value="FUR"/>
    <property type="match status" value="1"/>
</dbReference>